<evidence type="ECO:0000256" key="1">
    <source>
        <dbReference type="ARBA" id="ARBA00008853"/>
    </source>
</evidence>
<feature type="binding site" evidence="3">
    <location>
        <position position="99"/>
    </location>
    <ligand>
        <name>a divalent metal cation</name>
        <dbReference type="ChEBI" id="CHEBI:60240"/>
    </ligand>
</feature>
<reference evidence="5" key="1">
    <citation type="journal article" date="2014" name="Int. J. Syst. Evol. Microbiol.">
        <title>Complete genome sequence of Corynebacterium casei LMG S-19264T (=DSM 44701T), isolated from a smear-ripened cheese.</title>
        <authorList>
            <consortium name="US DOE Joint Genome Institute (JGI-PGF)"/>
            <person name="Walter F."/>
            <person name="Albersmeier A."/>
            <person name="Kalinowski J."/>
            <person name="Ruckert C."/>
        </authorList>
    </citation>
    <scope>NUCLEOTIDE SEQUENCE</scope>
    <source>
        <strain evidence="5">KCTC 32255</strain>
    </source>
</reference>
<protein>
    <recommendedName>
        <fullName evidence="4">SMP-30/Gluconolactonase/LRE-like region domain-containing protein</fullName>
    </recommendedName>
</protein>
<feature type="domain" description="SMP-30/Gluconolactonase/LRE-like region" evidence="4">
    <location>
        <begin position="13"/>
        <end position="205"/>
    </location>
</feature>
<keyword evidence="3" id="KW-0862">Zinc</keyword>
<dbReference type="GO" id="GO:0019853">
    <property type="term" value="P:L-ascorbic acid biosynthetic process"/>
    <property type="evidence" value="ECO:0007669"/>
    <property type="project" value="TreeGrafter"/>
</dbReference>
<proteinExistence type="inferred from homology"/>
<evidence type="ECO:0000313" key="6">
    <source>
        <dbReference type="Proteomes" id="UP000648075"/>
    </source>
</evidence>
<dbReference type="InterPro" id="IPR011042">
    <property type="entry name" value="6-blade_b-propeller_TolB-like"/>
</dbReference>
<evidence type="ECO:0000256" key="2">
    <source>
        <dbReference type="PIRSR" id="PIRSR605511-1"/>
    </source>
</evidence>
<dbReference type="GO" id="GO:0004341">
    <property type="term" value="F:gluconolactonase activity"/>
    <property type="evidence" value="ECO:0007669"/>
    <property type="project" value="TreeGrafter"/>
</dbReference>
<reference evidence="5" key="2">
    <citation type="submission" date="2020-09" db="EMBL/GenBank/DDBJ databases">
        <authorList>
            <person name="Sun Q."/>
            <person name="Kim S."/>
        </authorList>
    </citation>
    <scope>NUCLEOTIDE SEQUENCE</scope>
    <source>
        <strain evidence="5">KCTC 32255</strain>
    </source>
</reference>
<comment type="cofactor">
    <cofactor evidence="3">
        <name>Zn(2+)</name>
        <dbReference type="ChEBI" id="CHEBI:29105"/>
    </cofactor>
    <text evidence="3">Binds 1 divalent metal cation per subunit.</text>
</comment>
<accession>A0A918PNC7</accession>
<dbReference type="PANTHER" id="PTHR10907:SF47">
    <property type="entry name" value="REGUCALCIN"/>
    <property type="match status" value="1"/>
</dbReference>
<dbReference type="SUPFAM" id="SSF63829">
    <property type="entry name" value="Calcium-dependent phosphotriesterase"/>
    <property type="match status" value="1"/>
</dbReference>
<name>A0A918PNC7_9SPHN</name>
<evidence type="ECO:0000256" key="3">
    <source>
        <dbReference type="PIRSR" id="PIRSR605511-2"/>
    </source>
</evidence>
<dbReference type="AlphaFoldDB" id="A0A918PNC7"/>
<comment type="similarity">
    <text evidence="1">Belongs to the SMP-30/CGR1 family.</text>
</comment>
<dbReference type="Gene3D" id="2.120.10.30">
    <property type="entry name" value="TolB, C-terminal domain"/>
    <property type="match status" value="1"/>
</dbReference>
<keyword evidence="6" id="KW-1185">Reference proteome</keyword>
<evidence type="ECO:0000259" key="4">
    <source>
        <dbReference type="Pfam" id="PF08450"/>
    </source>
</evidence>
<feature type="binding site" evidence="3">
    <location>
        <position position="51"/>
    </location>
    <ligand>
        <name>substrate</name>
    </ligand>
</feature>
<feature type="binding site" evidence="3">
    <location>
        <position position="148"/>
    </location>
    <ligand>
        <name>a divalent metal cation</name>
        <dbReference type="ChEBI" id="CHEBI:60240"/>
    </ligand>
</feature>
<feature type="binding site" evidence="3">
    <location>
        <position position="69"/>
    </location>
    <ligand>
        <name>substrate</name>
    </ligand>
</feature>
<feature type="binding site" evidence="3">
    <location>
        <position position="49"/>
    </location>
    <ligand>
        <name>substrate</name>
    </ligand>
</feature>
<dbReference type="InterPro" id="IPR005511">
    <property type="entry name" value="SMP-30"/>
</dbReference>
<keyword evidence="3" id="KW-0479">Metal-binding</keyword>
<comment type="caution">
    <text evidence="5">The sequence shown here is derived from an EMBL/GenBank/DDBJ whole genome shotgun (WGS) entry which is preliminary data.</text>
</comment>
<dbReference type="EMBL" id="BMZA01000024">
    <property type="protein sequence ID" value="GGZ15994.1"/>
    <property type="molecule type" value="Genomic_DNA"/>
</dbReference>
<dbReference type="InterPro" id="IPR013658">
    <property type="entry name" value="SGL"/>
</dbReference>
<dbReference type="PRINTS" id="PR01790">
    <property type="entry name" value="SMP30FAMILY"/>
</dbReference>
<dbReference type="Pfam" id="PF08450">
    <property type="entry name" value="SGL"/>
    <property type="match status" value="1"/>
</dbReference>
<dbReference type="GO" id="GO:0005509">
    <property type="term" value="F:calcium ion binding"/>
    <property type="evidence" value="ECO:0007669"/>
    <property type="project" value="TreeGrafter"/>
</dbReference>
<evidence type="ECO:0000313" key="5">
    <source>
        <dbReference type="EMBL" id="GGZ15994.1"/>
    </source>
</evidence>
<feature type="active site" description="Proton donor/acceptor" evidence="2">
    <location>
        <position position="148"/>
    </location>
</feature>
<sequence length="224" mass="24526">MSEWITRAIPFGTEGDLLVTLASTFGHLKRQGEGFNFHSLLPLDEPGMRFNDGALDPDGYLWAGTMRVDEDAQSGRWWRFATDGSSRRRLDTPAFTVTNGPAFDAANAKVYLTDSAAQIIYRGNYDAGAGVTGLAPWRQFEAGDGCPDGMIIGPDNLLWVAFWDGACLRAFDETGSIVHQVELPVMRPTSIAFADDAILYATSAQFGLQNDGVQGQTLRIRLRD</sequence>
<dbReference type="Proteomes" id="UP000648075">
    <property type="component" value="Unassembled WGS sequence"/>
</dbReference>
<organism evidence="5 6">
    <name type="scientific">Novosphingobium colocasiae</name>
    <dbReference type="NCBI Taxonomy" id="1256513"/>
    <lineage>
        <taxon>Bacteria</taxon>
        <taxon>Pseudomonadati</taxon>
        <taxon>Pseudomonadota</taxon>
        <taxon>Alphaproteobacteria</taxon>
        <taxon>Sphingomonadales</taxon>
        <taxon>Sphingomonadaceae</taxon>
        <taxon>Novosphingobium</taxon>
    </lineage>
</organism>
<dbReference type="PANTHER" id="PTHR10907">
    <property type="entry name" value="REGUCALCIN"/>
    <property type="match status" value="1"/>
</dbReference>
<gene>
    <name evidence="5" type="ORF">GCM10011614_33550</name>
</gene>